<feature type="region of interest" description="Disordered" evidence="1">
    <location>
        <begin position="81"/>
        <end position="110"/>
    </location>
</feature>
<dbReference type="PANTHER" id="PTHR24559">
    <property type="entry name" value="TRANSPOSON TY3-I GAG-POL POLYPROTEIN"/>
    <property type="match status" value="1"/>
</dbReference>
<dbReference type="CDD" id="cd01647">
    <property type="entry name" value="RT_LTR"/>
    <property type="match status" value="1"/>
</dbReference>
<evidence type="ECO:0000256" key="1">
    <source>
        <dbReference type="SAM" id="MobiDB-lite"/>
    </source>
</evidence>
<reference evidence="3" key="1">
    <citation type="journal article" date="2019" name="Sci. Rep.">
        <title>Draft genome of Tanacetum cinerariifolium, the natural source of mosquito coil.</title>
        <authorList>
            <person name="Yamashiro T."/>
            <person name="Shiraishi A."/>
            <person name="Satake H."/>
            <person name="Nakayama K."/>
        </authorList>
    </citation>
    <scope>NUCLEOTIDE SEQUENCE</scope>
</reference>
<accession>A0A699HRA9</accession>
<name>A0A699HRA9_TANCI</name>
<dbReference type="FunFam" id="3.30.70.270:FF:000003">
    <property type="entry name" value="Transposon Ty3-G Gag-Pol polyprotein"/>
    <property type="match status" value="1"/>
</dbReference>
<keyword evidence="3" id="KW-0548">Nucleotidyltransferase</keyword>
<dbReference type="Pfam" id="PF08284">
    <property type="entry name" value="RVP_2"/>
    <property type="match status" value="1"/>
</dbReference>
<dbReference type="InterPro" id="IPR000477">
    <property type="entry name" value="RT_dom"/>
</dbReference>
<dbReference type="InterPro" id="IPR053134">
    <property type="entry name" value="RNA-dir_DNA_polymerase"/>
</dbReference>
<keyword evidence="3" id="KW-0808">Transferase</keyword>
<feature type="domain" description="Reverse transcriptase" evidence="2">
    <location>
        <begin position="226"/>
        <end position="327"/>
    </location>
</feature>
<dbReference type="AlphaFoldDB" id="A0A699HRA9"/>
<dbReference type="InterPro" id="IPR043502">
    <property type="entry name" value="DNA/RNA_pol_sf"/>
</dbReference>
<dbReference type="Pfam" id="PF00078">
    <property type="entry name" value="RVT_1"/>
    <property type="match status" value="1"/>
</dbReference>
<dbReference type="GO" id="GO:0003964">
    <property type="term" value="F:RNA-directed DNA polymerase activity"/>
    <property type="evidence" value="ECO:0007669"/>
    <property type="project" value="UniProtKB-KW"/>
</dbReference>
<organism evidence="3">
    <name type="scientific">Tanacetum cinerariifolium</name>
    <name type="common">Dalmatian daisy</name>
    <name type="synonym">Chrysanthemum cinerariifolium</name>
    <dbReference type="NCBI Taxonomy" id="118510"/>
    <lineage>
        <taxon>Eukaryota</taxon>
        <taxon>Viridiplantae</taxon>
        <taxon>Streptophyta</taxon>
        <taxon>Embryophyta</taxon>
        <taxon>Tracheophyta</taxon>
        <taxon>Spermatophyta</taxon>
        <taxon>Magnoliopsida</taxon>
        <taxon>eudicotyledons</taxon>
        <taxon>Gunneridae</taxon>
        <taxon>Pentapetalae</taxon>
        <taxon>asterids</taxon>
        <taxon>campanulids</taxon>
        <taxon>Asterales</taxon>
        <taxon>Asteraceae</taxon>
        <taxon>Asteroideae</taxon>
        <taxon>Anthemideae</taxon>
        <taxon>Anthemidinae</taxon>
        <taxon>Tanacetum</taxon>
    </lineage>
</organism>
<proteinExistence type="predicted"/>
<sequence>MAGNNERRVYNGALPLCKKCKFHHEGPCTVRCGKCKKVGRLTQVCKPAYFTTSNQRGQVVNQRVLTSFECGRLRQYKNDYPKLKDQNRGNKTRNKNGIGKARGKTRVLGGGDANPNSNVITGMFLLNNHYAFVLFDSGADPSFVSTTFSTLLDMIPDTLDVSYAVKLVDERISETNTVLRANYHAVIMCDEKIMRIPYGDEVLIVQGDRSEKGKKKPKTSRMRNDLRTYLSYGNFWRTRYDQYDFQVMPFGLTNAPAVFMDLMNRLCKLYLDKFVIVFIDDILIYSKSEEEHAEHLKLILELLKKEELYAKFSKCEFWLSNVQFRGHVAVRKEENYGTKDPCGMIKKLEPHADGTLCFNRRS</sequence>
<evidence type="ECO:0000259" key="2">
    <source>
        <dbReference type="Pfam" id="PF00078"/>
    </source>
</evidence>
<gene>
    <name evidence="3" type="ORF">Tci_435816</name>
</gene>
<dbReference type="SUPFAM" id="SSF56672">
    <property type="entry name" value="DNA/RNA polymerases"/>
    <property type="match status" value="1"/>
</dbReference>
<dbReference type="PANTHER" id="PTHR24559:SF427">
    <property type="entry name" value="RNA-DIRECTED DNA POLYMERASE"/>
    <property type="match status" value="1"/>
</dbReference>
<evidence type="ECO:0000313" key="3">
    <source>
        <dbReference type="EMBL" id="GEY63842.1"/>
    </source>
</evidence>
<dbReference type="EMBL" id="BKCJ010195872">
    <property type="protein sequence ID" value="GEY63842.1"/>
    <property type="molecule type" value="Genomic_DNA"/>
</dbReference>
<protein>
    <submittedName>
        <fullName evidence="3">Putative reverse transcriptase domain-containing protein</fullName>
    </submittedName>
</protein>
<dbReference type="InterPro" id="IPR043128">
    <property type="entry name" value="Rev_trsase/Diguanyl_cyclase"/>
</dbReference>
<dbReference type="Gene3D" id="3.30.70.270">
    <property type="match status" value="1"/>
</dbReference>
<keyword evidence="3" id="KW-0695">RNA-directed DNA polymerase</keyword>
<comment type="caution">
    <text evidence="3">The sequence shown here is derived from an EMBL/GenBank/DDBJ whole genome shotgun (WGS) entry which is preliminary data.</text>
</comment>